<dbReference type="SUPFAM" id="SSF51905">
    <property type="entry name" value="FAD/NAD(P)-binding domain"/>
    <property type="match status" value="1"/>
</dbReference>
<evidence type="ECO:0000256" key="1">
    <source>
        <dbReference type="ARBA" id="ARBA00004814"/>
    </source>
</evidence>
<dbReference type="InterPro" id="IPR036188">
    <property type="entry name" value="FAD/NAD-bd_sf"/>
</dbReference>
<evidence type="ECO:0000313" key="9">
    <source>
        <dbReference type="Proteomes" id="UP000281128"/>
    </source>
</evidence>
<evidence type="ECO:0000256" key="6">
    <source>
        <dbReference type="ARBA" id="ARBA00047321"/>
    </source>
</evidence>
<dbReference type="PANTHER" id="PTHR10742">
    <property type="entry name" value="FLAVIN MONOAMINE OXIDASE"/>
    <property type="match status" value="1"/>
</dbReference>
<evidence type="ECO:0000259" key="7">
    <source>
        <dbReference type="Pfam" id="PF01593"/>
    </source>
</evidence>
<proteinExistence type="inferred from homology"/>
<dbReference type="Gene3D" id="3.50.50.60">
    <property type="entry name" value="FAD/NAD(P)-binding domain"/>
    <property type="match status" value="1"/>
</dbReference>
<evidence type="ECO:0000256" key="3">
    <source>
        <dbReference type="ARBA" id="ARBA00012535"/>
    </source>
</evidence>
<protein>
    <recommendedName>
        <fullName evidence="4">Tryptophan 2-monooxygenase</fullName>
        <ecNumber evidence="3">1.13.12.3</ecNumber>
    </recommendedName>
</protein>
<reference evidence="8 9" key="1">
    <citation type="submission" date="2018-09" db="EMBL/GenBank/DDBJ databases">
        <title>Roseovarius spongiae sp. nov., isolated from a marine sponge.</title>
        <authorList>
            <person name="Zhuang L."/>
            <person name="Luo L."/>
        </authorList>
    </citation>
    <scope>NUCLEOTIDE SEQUENCE [LARGE SCALE GENOMIC DNA]</scope>
    <source>
        <strain evidence="8 9">HN-E21</strain>
    </source>
</reference>
<dbReference type="GO" id="GO:0050361">
    <property type="term" value="F:tryptophan 2-monooxygenase activity"/>
    <property type="evidence" value="ECO:0007669"/>
    <property type="project" value="UniProtKB-EC"/>
</dbReference>
<dbReference type="Pfam" id="PF01593">
    <property type="entry name" value="Amino_oxidase"/>
    <property type="match status" value="2"/>
</dbReference>
<dbReference type="GO" id="GO:0009851">
    <property type="term" value="P:auxin biosynthetic process"/>
    <property type="evidence" value="ECO:0007669"/>
    <property type="project" value="UniProtKB-KW"/>
</dbReference>
<evidence type="ECO:0000256" key="4">
    <source>
        <dbReference type="ARBA" id="ARBA00017871"/>
    </source>
</evidence>
<feature type="domain" description="Amine oxidase" evidence="7">
    <location>
        <begin position="175"/>
        <end position="410"/>
    </location>
</feature>
<comment type="caution">
    <text evidence="8">The sequence shown here is derived from an EMBL/GenBank/DDBJ whole genome shotgun (WGS) entry which is preliminary data.</text>
</comment>
<dbReference type="AlphaFoldDB" id="A0A3A8AXD7"/>
<evidence type="ECO:0000256" key="5">
    <source>
        <dbReference type="ARBA" id="ARBA00023070"/>
    </source>
</evidence>
<evidence type="ECO:0000256" key="2">
    <source>
        <dbReference type="ARBA" id="ARBA00005833"/>
    </source>
</evidence>
<evidence type="ECO:0000313" key="8">
    <source>
        <dbReference type="EMBL" id="RKF16406.1"/>
    </source>
</evidence>
<name>A0A3A8AXD7_9RHOB</name>
<dbReference type="InterPro" id="IPR002937">
    <property type="entry name" value="Amino_oxidase"/>
</dbReference>
<dbReference type="EC" id="1.13.12.3" evidence="3"/>
<gene>
    <name evidence="8" type="ORF">D6850_02295</name>
</gene>
<keyword evidence="5" id="KW-0073">Auxin biosynthesis</keyword>
<comment type="similarity">
    <text evidence="2">Belongs to the tryptophan 2-monooxygenase family.</text>
</comment>
<feature type="domain" description="Amine oxidase" evidence="7">
    <location>
        <begin position="14"/>
        <end position="94"/>
    </location>
</feature>
<dbReference type="InterPro" id="IPR050281">
    <property type="entry name" value="Flavin_monoamine_oxidase"/>
</dbReference>
<organism evidence="8 9">
    <name type="scientific">Roseovarius spongiae</name>
    <dbReference type="NCBI Taxonomy" id="2320272"/>
    <lineage>
        <taxon>Bacteria</taxon>
        <taxon>Pseudomonadati</taxon>
        <taxon>Pseudomonadota</taxon>
        <taxon>Alphaproteobacteria</taxon>
        <taxon>Rhodobacterales</taxon>
        <taxon>Roseobacteraceae</taxon>
        <taxon>Roseovarius</taxon>
    </lineage>
</organism>
<comment type="catalytic activity">
    <reaction evidence="6">
        <text>L-tryptophan + O2 = indole-3-acetamide + CO2 + H2O</text>
        <dbReference type="Rhea" id="RHEA:16165"/>
        <dbReference type="ChEBI" id="CHEBI:15377"/>
        <dbReference type="ChEBI" id="CHEBI:15379"/>
        <dbReference type="ChEBI" id="CHEBI:16031"/>
        <dbReference type="ChEBI" id="CHEBI:16526"/>
        <dbReference type="ChEBI" id="CHEBI:57912"/>
        <dbReference type="EC" id="1.13.12.3"/>
    </reaction>
</comment>
<dbReference type="PANTHER" id="PTHR10742:SF410">
    <property type="entry name" value="LYSINE-SPECIFIC HISTONE DEMETHYLASE 2"/>
    <property type="match status" value="1"/>
</dbReference>
<dbReference type="SUPFAM" id="SSF54373">
    <property type="entry name" value="FAD-linked reductases, C-terminal domain"/>
    <property type="match status" value="1"/>
</dbReference>
<dbReference type="OrthoDB" id="9790035at2"/>
<keyword evidence="9" id="KW-1185">Reference proteome</keyword>
<sequence>MSTPEIVIVGAGAAGVGAGLKLQERGVSFVILEAAQRIGGRAFTDTASLSAPWDQGCHWLHCARENPLVGWADRLGAHYARQTPDGRYAAWHEGAFLDGAALAAADAAITRAFTAVEAAGIAGRDAPIPEVLPDLGRWAGEANCLLALMAGDEPRDVSAAAYADYADTEVNWPVLSGYGDLIGRMAAGLPIRTDVPVSRIEQTATGARIETPEGRIDAKGAIVTASTNVLRAGGIAFGPGPAQEFVERLEQIPCGAYEKAAFTLRALPAELEDALFCSIEPGDGEPVVSVQIMKHGPEPMLIVHVAGDVARDLAGAGRAATIDFARGHLARAFGAEVLHAITGSAATGWTCDPLILGSYSHARPGAAQLRRDLIDADTGCVAFAGEALSRQWQATAHGAWASGQDVAARLARWVRNS</sequence>
<dbReference type="EMBL" id="RAPE01000001">
    <property type="protein sequence ID" value="RKF16406.1"/>
    <property type="molecule type" value="Genomic_DNA"/>
</dbReference>
<comment type="pathway">
    <text evidence="1">Plant hormone metabolism; auxin biosynthesis.</text>
</comment>
<dbReference type="RefSeq" id="WP_121163441.1">
    <property type="nucleotide sequence ID" value="NZ_RAPE01000001.1"/>
</dbReference>
<dbReference type="Proteomes" id="UP000281128">
    <property type="component" value="Unassembled WGS sequence"/>
</dbReference>
<accession>A0A3A8AXD7</accession>